<keyword evidence="2" id="KW-1185">Reference proteome</keyword>
<dbReference type="RefSeq" id="XP_025419325.1">
    <property type="nucleotide sequence ID" value="XM_025563540.1"/>
</dbReference>
<dbReference type="SUPFAM" id="SSF54001">
    <property type="entry name" value="Cysteine proteinases"/>
    <property type="match status" value="1"/>
</dbReference>
<proteinExistence type="predicted"/>
<dbReference type="Pfam" id="PF00648">
    <property type="entry name" value="Peptidase_C2"/>
    <property type="match status" value="1"/>
</dbReference>
<dbReference type="InterPro" id="IPR038765">
    <property type="entry name" value="Papain-like_cys_pep_sf"/>
</dbReference>
<dbReference type="PANTHER" id="PTHR46298:SF1">
    <property type="entry name" value="ANDROGLOBIN"/>
    <property type="match status" value="1"/>
</dbReference>
<dbReference type="GO" id="GO:0004198">
    <property type="term" value="F:calcium-dependent cysteine-type endopeptidase activity"/>
    <property type="evidence" value="ECO:0007669"/>
    <property type="project" value="InterPro"/>
</dbReference>
<dbReference type="InterPro" id="IPR001300">
    <property type="entry name" value="Peptidase_C2_calpain_cat"/>
</dbReference>
<evidence type="ECO:0000313" key="2">
    <source>
        <dbReference type="Proteomes" id="UP000694846"/>
    </source>
</evidence>
<dbReference type="InterPro" id="IPR053033">
    <property type="entry name" value="Androglobin-like"/>
</dbReference>
<dbReference type="Proteomes" id="UP000694846">
    <property type="component" value="Unplaced"/>
</dbReference>
<dbReference type="GO" id="GO:0006508">
    <property type="term" value="P:proteolysis"/>
    <property type="evidence" value="ECO:0007669"/>
    <property type="project" value="InterPro"/>
</dbReference>
<organism evidence="2 3">
    <name type="scientific">Sipha flava</name>
    <name type="common">yellow sugarcane aphid</name>
    <dbReference type="NCBI Taxonomy" id="143950"/>
    <lineage>
        <taxon>Eukaryota</taxon>
        <taxon>Metazoa</taxon>
        <taxon>Ecdysozoa</taxon>
        <taxon>Arthropoda</taxon>
        <taxon>Hexapoda</taxon>
        <taxon>Insecta</taxon>
        <taxon>Pterygota</taxon>
        <taxon>Neoptera</taxon>
        <taxon>Paraneoptera</taxon>
        <taxon>Hemiptera</taxon>
        <taxon>Sternorrhyncha</taxon>
        <taxon>Aphidomorpha</taxon>
        <taxon>Aphidoidea</taxon>
        <taxon>Aphididae</taxon>
        <taxon>Sipha</taxon>
    </lineage>
</organism>
<evidence type="ECO:0000313" key="3">
    <source>
        <dbReference type="RefSeq" id="XP_025419325.1"/>
    </source>
</evidence>
<accession>A0A8B8G999</accession>
<sequence length="1191" mass="138948">MAYENSMFVPPWHEWSNDFIDAEKWNKFNDEYVFKHPGGHERLPTEIAGQVKKWERPDKVFGSANELVVQTKVNLNDVYNLLTVNKSLMDVKVYRWILYHIMLCTSRLKNKWPQPWHPSNLIFSRCKVKVAWNKQSDSQYNPYGKYWLKLFFMGKFRMLCVSDHLPLDNNNRILLPLCENNKVLWLPLLVKGLLRIYALADEFEQFNTITCLTGWSCIETNCQRISKDVVWSSIISHSSNSIINTELTDSKKKMKNKISIQNITNKECFPIKTTEDTQCYYDKTNLNYDTSLSMSIFIVIKLSPTVYKKKNPDLMNLQPIFLNNIKLAKNKSIEPWKTYRWIKWAVENDKIKPHELGDVMKLINIEAPCTATLKQTCPLMNVLNKYKSPKNEVQYELDFQYLEPFMTHIEFYIKPYESFPFVSSIYFRDEESPTDGKSNLSLKNVIPIDNVHCCVYLHFESPYCESILFTLSVCENYAIHNGNIVTDAPSNQIAVDYSFVMVEQFLWYETKLSAPLSTIRTRGVSNDVIKFQPGINVLKVWGELPAKYSLTAESTVNFSIYRTVQAVYERLIDHPTSLTSFLLPINESFLKLCATTPNTGDHGKHLLNFYSSFMPPCANQENELKKIERYSTILQSVQAAVEEWIENKFQNDLNGMTKMYTELQELFQINSFGQKQIFNLNEKLKLQPKENPIKKKDEKPISTKKSVFKSKSAVVKNTINLTTPKTTKINMPTILKANMFEILCQVLNSEKIDLDEYYLKNDLFNYVVNIVFDEKIAKLDDPLLLFRLELNTHSNFERVPTIIQFSNQVQNDYVPNLILIDNDSLKEVMPMNIDFNLFMINRTTNGYTLLGWFSENNTDIKFYSFKLLFFGRPYQILHSCGTLKEKFYKYSSTICDNLCTPNFNSKHVKNIFCKPNINNLLARVFLNIENPARFTIYCHLKDLDNVSMEIRVLNKNSDSTVLASSRVCGKTALIPVVFLDPYFNETNTNTSTDSTNNSIKKNFVIEVLLTKNIEINYFSTDKSKNEYDWTISCTYDQTLTDITLEIDTAWDYFQFYNSTPHQISTEHLSENSEFGVQIEDSNISQPNLSYQQTLKSMMITKDLYKRNFVDNYTKESRKSLLEKENILKDRVSEIIEEHNIFVNTINKNIDLENEIAQTKFNNSCMQILNSFELQRKSSLNMRPSRMWKKKT</sequence>
<name>A0A8B8G999_9HEMI</name>
<reference evidence="3" key="1">
    <citation type="submission" date="2025-08" db="UniProtKB">
        <authorList>
            <consortium name="RefSeq"/>
        </authorList>
    </citation>
    <scope>IDENTIFICATION</scope>
    <source>
        <tissue evidence="3">Whole body</tissue>
    </source>
</reference>
<dbReference type="PANTHER" id="PTHR46298">
    <property type="entry name" value="ANDROGLOBIN"/>
    <property type="match status" value="1"/>
</dbReference>
<dbReference type="AlphaFoldDB" id="A0A8B8G999"/>
<evidence type="ECO:0000259" key="1">
    <source>
        <dbReference type="Pfam" id="PF00648"/>
    </source>
</evidence>
<dbReference type="OrthoDB" id="9374162at2759"/>
<feature type="domain" description="Calpain catalytic" evidence="1">
    <location>
        <begin position="129"/>
        <end position="279"/>
    </location>
</feature>
<protein>
    <submittedName>
        <fullName evidence="3">Uncharacterized protein LOC112689704</fullName>
    </submittedName>
</protein>
<dbReference type="GeneID" id="112689704"/>
<gene>
    <name evidence="3" type="primary">LOC112689704</name>
</gene>